<sequence length="90" mass="10241">MVGRRPDLVINRLDIPSVQLMSFFSGRSRTHIYRAKTPSGPQRPRNETSKLLNFPPITSFDNATLPFDFVAIEIVLVLFLSSDPRQNTTH</sequence>
<dbReference type="Proteomes" id="UP000625711">
    <property type="component" value="Unassembled WGS sequence"/>
</dbReference>
<reference evidence="1" key="1">
    <citation type="submission" date="2020-08" db="EMBL/GenBank/DDBJ databases">
        <title>Genome sequencing and assembly of the red palm weevil Rhynchophorus ferrugineus.</title>
        <authorList>
            <person name="Dias G.B."/>
            <person name="Bergman C.M."/>
            <person name="Manee M."/>
        </authorList>
    </citation>
    <scope>NUCLEOTIDE SEQUENCE</scope>
    <source>
        <strain evidence="1">AA-2017</strain>
        <tissue evidence="1">Whole larva</tissue>
    </source>
</reference>
<evidence type="ECO:0000313" key="1">
    <source>
        <dbReference type="EMBL" id="KAF7267726.1"/>
    </source>
</evidence>
<dbReference type="EMBL" id="JAACXV010014396">
    <property type="protein sequence ID" value="KAF7267726.1"/>
    <property type="molecule type" value="Genomic_DNA"/>
</dbReference>
<name>A0A834HWP7_RHYFE</name>
<keyword evidence="2" id="KW-1185">Reference proteome</keyword>
<gene>
    <name evidence="1" type="ORF">GWI33_019084</name>
</gene>
<evidence type="ECO:0000313" key="2">
    <source>
        <dbReference type="Proteomes" id="UP000625711"/>
    </source>
</evidence>
<proteinExistence type="predicted"/>
<dbReference type="AlphaFoldDB" id="A0A834HWP7"/>
<protein>
    <submittedName>
        <fullName evidence="1">Uncharacterized protein</fullName>
    </submittedName>
</protein>
<organism evidence="1 2">
    <name type="scientific">Rhynchophorus ferrugineus</name>
    <name type="common">Red palm weevil</name>
    <name type="synonym">Curculio ferrugineus</name>
    <dbReference type="NCBI Taxonomy" id="354439"/>
    <lineage>
        <taxon>Eukaryota</taxon>
        <taxon>Metazoa</taxon>
        <taxon>Ecdysozoa</taxon>
        <taxon>Arthropoda</taxon>
        <taxon>Hexapoda</taxon>
        <taxon>Insecta</taxon>
        <taxon>Pterygota</taxon>
        <taxon>Neoptera</taxon>
        <taxon>Endopterygota</taxon>
        <taxon>Coleoptera</taxon>
        <taxon>Polyphaga</taxon>
        <taxon>Cucujiformia</taxon>
        <taxon>Curculionidae</taxon>
        <taxon>Dryophthorinae</taxon>
        <taxon>Rhynchophorus</taxon>
    </lineage>
</organism>
<comment type="caution">
    <text evidence="1">The sequence shown here is derived from an EMBL/GenBank/DDBJ whole genome shotgun (WGS) entry which is preliminary data.</text>
</comment>
<accession>A0A834HWP7</accession>